<dbReference type="SUPFAM" id="SSF48452">
    <property type="entry name" value="TPR-like"/>
    <property type="match status" value="1"/>
</dbReference>
<evidence type="ECO:0000313" key="8">
    <source>
        <dbReference type="EMBL" id="SUB87501.1"/>
    </source>
</evidence>
<keyword evidence="4" id="KW-0472">Membrane</keyword>
<evidence type="ECO:0000256" key="5">
    <source>
        <dbReference type="ARBA" id="ARBA00023237"/>
    </source>
</evidence>
<evidence type="ECO:0000259" key="7">
    <source>
        <dbReference type="Pfam" id="PF14322"/>
    </source>
</evidence>
<evidence type="ECO:0000256" key="4">
    <source>
        <dbReference type="ARBA" id="ARBA00023136"/>
    </source>
</evidence>
<evidence type="ECO:0000256" key="2">
    <source>
        <dbReference type="ARBA" id="ARBA00006275"/>
    </source>
</evidence>
<dbReference type="InterPro" id="IPR012944">
    <property type="entry name" value="SusD_RagB_dom"/>
</dbReference>
<evidence type="ECO:0000256" key="3">
    <source>
        <dbReference type="ARBA" id="ARBA00022729"/>
    </source>
</evidence>
<organism evidence="8 9">
    <name type="scientific">Prevotella denticola</name>
    <dbReference type="NCBI Taxonomy" id="28129"/>
    <lineage>
        <taxon>Bacteria</taxon>
        <taxon>Pseudomonadati</taxon>
        <taxon>Bacteroidota</taxon>
        <taxon>Bacteroidia</taxon>
        <taxon>Bacteroidales</taxon>
        <taxon>Prevotellaceae</taxon>
        <taxon>Prevotella</taxon>
    </lineage>
</organism>
<dbReference type="Pfam" id="PF14322">
    <property type="entry name" value="SusD-like_3"/>
    <property type="match status" value="1"/>
</dbReference>
<gene>
    <name evidence="8" type="ORF">NCTC13067_01169</name>
</gene>
<evidence type="ECO:0000256" key="1">
    <source>
        <dbReference type="ARBA" id="ARBA00004442"/>
    </source>
</evidence>
<keyword evidence="3" id="KW-0732">Signal</keyword>
<sequence>MKSLKNILFISASVLVLSSCTDNLLDREPLNIISDSQVYTDKTLADAKLTQAYTQMCVMINECPRLNNPKNGYWETTSDDWNGPFIINEIADESVSNWIKGQSSTVKGSGISNSGGILEWWEDAYEVNRILNEFMEKMEKSSFADAYKKERIAEARFLRAFNYFYMVKRYGGVPLVLKAQMPTDPESELYVSRNTEKEVYDFILSEMDKIVTDLPARANTELGRPSRGAAMALKARAALYAGSIAQFGKVQSGGLLGIESSLAKDYYQQCYDACKQIMNWGEYSLYDGDADKTQNFKNVFLKKNNSEDIMVIQHDATQRTTSGGNGWIWDFFQCPHPQAWGAGNQNAPYLEMAEAFEHIDGTPGTLDKTTLENRLWSMDELWANKDPRFYATIWTQDTKWQNRKVDFHNGLILPDGTIKGDGAYQGVAAAGDQYIDNYSYGTGFGVMKYLDETHDNTGERATSSTDYILFRYGEVLLNYAEAAFELGKTADALDAINKIRSRAGIAALSTVNREQIRHERKVELAFEGHRYWDLRRWRIAKDVIPVNRSGLRYILDYNTRKYQVKVLENYDGVTPPVFENRNYYFPITASRISNNKNLVENPEY</sequence>
<dbReference type="InterPro" id="IPR011990">
    <property type="entry name" value="TPR-like_helical_dom_sf"/>
</dbReference>
<dbReference type="RefSeq" id="WP_025067805.1">
    <property type="nucleotide sequence ID" value="NZ_CAUVPN010000002.1"/>
</dbReference>
<feature type="domain" description="RagB/SusD" evidence="6">
    <location>
        <begin position="314"/>
        <end position="604"/>
    </location>
</feature>
<dbReference type="PROSITE" id="PS51257">
    <property type="entry name" value="PROKAR_LIPOPROTEIN"/>
    <property type="match status" value="1"/>
</dbReference>
<dbReference type="InterPro" id="IPR033985">
    <property type="entry name" value="SusD-like_N"/>
</dbReference>
<protein>
    <submittedName>
        <fullName evidence="8">SusD family</fullName>
    </submittedName>
</protein>
<feature type="domain" description="SusD-like N-terminal" evidence="7">
    <location>
        <begin position="102"/>
        <end position="238"/>
    </location>
</feature>
<evidence type="ECO:0000259" key="6">
    <source>
        <dbReference type="Pfam" id="PF07980"/>
    </source>
</evidence>
<comment type="similarity">
    <text evidence="2">Belongs to the SusD family.</text>
</comment>
<comment type="subcellular location">
    <subcellularLocation>
        <location evidence="1">Cell outer membrane</location>
    </subcellularLocation>
</comment>
<dbReference type="EMBL" id="UGTM01000001">
    <property type="protein sequence ID" value="SUB87501.1"/>
    <property type="molecule type" value="Genomic_DNA"/>
</dbReference>
<keyword evidence="5" id="KW-0998">Cell outer membrane</keyword>
<dbReference type="AlphaFoldDB" id="A0A379E594"/>
<reference evidence="8 9" key="1">
    <citation type="submission" date="2018-06" db="EMBL/GenBank/DDBJ databases">
        <authorList>
            <consortium name="Pathogen Informatics"/>
            <person name="Doyle S."/>
        </authorList>
    </citation>
    <scope>NUCLEOTIDE SEQUENCE [LARGE SCALE GENOMIC DNA]</scope>
    <source>
        <strain evidence="8 9">NCTC13067</strain>
    </source>
</reference>
<dbReference type="Proteomes" id="UP000255469">
    <property type="component" value="Unassembled WGS sequence"/>
</dbReference>
<dbReference type="GO" id="GO:0009279">
    <property type="term" value="C:cell outer membrane"/>
    <property type="evidence" value="ECO:0007669"/>
    <property type="project" value="UniProtKB-SubCell"/>
</dbReference>
<evidence type="ECO:0000313" key="9">
    <source>
        <dbReference type="Proteomes" id="UP000255469"/>
    </source>
</evidence>
<dbReference type="Gene3D" id="1.25.40.390">
    <property type="match status" value="1"/>
</dbReference>
<dbReference type="Pfam" id="PF07980">
    <property type="entry name" value="SusD_RagB"/>
    <property type="match status" value="1"/>
</dbReference>
<name>A0A379E594_9BACT</name>
<accession>A0A379E594</accession>
<proteinExistence type="inferred from homology"/>